<evidence type="ECO:0000256" key="3">
    <source>
        <dbReference type="ARBA" id="ARBA00022559"/>
    </source>
</evidence>
<keyword evidence="10" id="KW-1185">Reference proteome</keyword>
<evidence type="ECO:0000256" key="2">
    <source>
        <dbReference type="ARBA" id="ARBA00012313"/>
    </source>
</evidence>
<dbReference type="InterPro" id="IPR019791">
    <property type="entry name" value="Haem_peroxidase_animal"/>
</dbReference>
<dbReference type="WBParaSite" id="SMUV_0000602601-mRNA-1">
    <property type="protein sequence ID" value="SMUV_0000602601-mRNA-1"/>
    <property type="gene ID" value="SMUV_0000602601"/>
</dbReference>
<keyword evidence="5" id="KW-0732">Signal</keyword>
<dbReference type="InterPro" id="IPR003582">
    <property type="entry name" value="ShKT_dom"/>
</dbReference>
<keyword evidence="3" id="KW-0575">Peroxidase</keyword>
<comment type="catalytic activity">
    <reaction evidence="1">
        <text>2 a phenolic donor + H2O2 = 2 a phenolic radical donor + 2 H2O</text>
        <dbReference type="Rhea" id="RHEA:56136"/>
        <dbReference type="ChEBI" id="CHEBI:15377"/>
        <dbReference type="ChEBI" id="CHEBI:16240"/>
        <dbReference type="ChEBI" id="CHEBI:139520"/>
        <dbReference type="ChEBI" id="CHEBI:139521"/>
        <dbReference type="EC" id="1.11.1.7"/>
    </reaction>
</comment>
<name>A0A0N5AN51_9BILA</name>
<dbReference type="Gene3D" id="1.10.640.10">
    <property type="entry name" value="Haem peroxidase domain superfamily, animal type"/>
    <property type="match status" value="1"/>
</dbReference>
<dbReference type="GO" id="GO:0046872">
    <property type="term" value="F:metal ion binding"/>
    <property type="evidence" value="ECO:0007669"/>
    <property type="project" value="UniProtKB-KW"/>
</dbReference>
<dbReference type="GO" id="GO:0005615">
    <property type="term" value="C:extracellular space"/>
    <property type="evidence" value="ECO:0007669"/>
    <property type="project" value="TreeGrafter"/>
</dbReference>
<dbReference type="CDD" id="cd09823">
    <property type="entry name" value="peroxinectin_like"/>
    <property type="match status" value="1"/>
</dbReference>
<reference evidence="11" key="1">
    <citation type="submission" date="2017-02" db="UniProtKB">
        <authorList>
            <consortium name="WormBaseParasite"/>
        </authorList>
    </citation>
    <scope>IDENTIFICATION</scope>
</reference>
<protein>
    <recommendedName>
        <fullName evidence="2">peroxidase</fullName>
        <ecNumber evidence="2">1.11.1.7</ecNumber>
    </recommendedName>
</protein>
<dbReference type="FunFam" id="1.10.640.10:FF:000007">
    <property type="entry name" value="Peroxidase mlt-7"/>
    <property type="match status" value="1"/>
</dbReference>
<keyword evidence="4 7" id="KW-0479">Metal-binding</keyword>
<dbReference type="GO" id="GO:0140825">
    <property type="term" value="F:lactoperoxidase activity"/>
    <property type="evidence" value="ECO:0007669"/>
    <property type="project" value="UniProtKB-EC"/>
</dbReference>
<dbReference type="PROSITE" id="PS51670">
    <property type="entry name" value="SHKT"/>
    <property type="match status" value="1"/>
</dbReference>
<evidence type="ECO:0000259" key="9">
    <source>
        <dbReference type="PROSITE" id="PS51670"/>
    </source>
</evidence>
<sequence>MNHCVATPEWMLANCQISCKLCFNQEKSSVNGPIDSLFRKSKNFDECEVISKTPETIAGTMTEKNLITPNEENFPRQMLSADDIARAAAKGCVPQLTSIDCLQSLCYHLYYRSFDGACNNLKNSLKGAAFRPYLRQLPPVYDDGNSEPVGSMKPIRPSARDVSRLVLSSRQEVDHSRYSAMVMQFGQFVSHDIAKTSLQPTAQCSSCKPIPSKCMITKLASSDPNSTFKKRGCIRISRSAPVCGLRPRQQLNENTAFIDASTLYGSSPKDISKFRDRKTGFLKMNRFKNQIVLPFDAKKCPFLKKCTASFVAGDGRASLFLGLSSLHILFAREHNRIVSILHKINPKWSADRLFQEVRKIVGAEIQVIVYNEFLPKLLGDALDVVVGSYTGYNPEVDPSISNVFSAAAYRFGHGMLQEFYARLDSNYNNTLSNYAFGDGVFKIGKILFEGGIDPILRGLVMTPAKKPHRLTTAITEKMFGNSDLGTINIMRGRDHGIPSYNEWRRFCSLKHASTFDDLRDEILDERVRTGLSKVYKTPDDIDLYVGAMLEDPVNGGLVGTTLSCLIGDQFKRLRDGDRFYYENPGVFTAAQLFELRKVTLSRILCYNGDNIDMVPKDAFVFDETSIVACNNITEVDLKKWKN</sequence>
<evidence type="ECO:0000256" key="4">
    <source>
        <dbReference type="ARBA" id="ARBA00022723"/>
    </source>
</evidence>
<evidence type="ECO:0000256" key="8">
    <source>
        <dbReference type="PROSITE-ProRule" id="PRU01005"/>
    </source>
</evidence>
<evidence type="ECO:0000256" key="1">
    <source>
        <dbReference type="ARBA" id="ARBA00000189"/>
    </source>
</evidence>
<evidence type="ECO:0000313" key="11">
    <source>
        <dbReference type="WBParaSite" id="SMUV_0000602601-mRNA-1"/>
    </source>
</evidence>
<keyword evidence="7" id="KW-0408">Iron</keyword>
<keyword evidence="3" id="KW-0560">Oxidoreductase</keyword>
<accession>A0A0N5AN51</accession>
<dbReference type="InterPro" id="IPR010255">
    <property type="entry name" value="Haem_peroxidase_sf"/>
</dbReference>
<dbReference type="PANTHER" id="PTHR11475:SF61">
    <property type="entry name" value="PEROXIDASE MLT-7"/>
    <property type="match status" value="1"/>
</dbReference>
<evidence type="ECO:0000313" key="10">
    <source>
        <dbReference type="Proteomes" id="UP000046393"/>
    </source>
</evidence>
<dbReference type="EC" id="1.11.1.7" evidence="2"/>
<dbReference type="STRING" id="451379.A0A0N5AN51"/>
<feature type="binding site" description="axial binding residue" evidence="7">
    <location>
        <position position="413"/>
    </location>
    <ligand>
        <name>heme b</name>
        <dbReference type="ChEBI" id="CHEBI:60344"/>
    </ligand>
    <ligandPart>
        <name>Fe</name>
        <dbReference type="ChEBI" id="CHEBI:18248"/>
    </ligandPart>
</feature>
<organism evidence="10 11">
    <name type="scientific">Syphacia muris</name>
    <dbReference type="NCBI Taxonomy" id="451379"/>
    <lineage>
        <taxon>Eukaryota</taxon>
        <taxon>Metazoa</taxon>
        <taxon>Ecdysozoa</taxon>
        <taxon>Nematoda</taxon>
        <taxon>Chromadorea</taxon>
        <taxon>Rhabditida</taxon>
        <taxon>Spirurina</taxon>
        <taxon>Oxyuridomorpha</taxon>
        <taxon>Oxyuroidea</taxon>
        <taxon>Oxyuridae</taxon>
        <taxon>Syphacia</taxon>
    </lineage>
</organism>
<dbReference type="AlphaFoldDB" id="A0A0N5AN51"/>
<dbReference type="GO" id="GO:0020037">
    <property type="term" value="F:heme binding"/>
    <property type="evidence" value="ECO:0007669"/>
    <property type="project" value="InterPro"/>
</dbReference>
<dbReference type="Proteomes" id="UP000046393">
    <property type="component" value="Unplaced"/>
</dbReference>
<dbReference type="PANTHER" id="PTHR11475">
    <property type="entry name" value="OXIDASE/PEROXIDASE"/>
    <property type="match status" value="1"/>
</dbReference>
<dbReference type="InterPro" id="IPR037120">
    <property type="entry name" value="Haem_peroxidase_sf_animal"/>
</dbReference>
<feature type="domain" description="ShKT" evidence="9">
    <location>
        <begin position="1"/>
        <end position="22"/>
    </location>
</feature>
<dbReference type="SUPFAM" id="SSF48113">
    <property type="entry name" value="Heme-dependent peroxidases"/>
    <property type="match status" value="1"/>
</dbReference>
<evidence type="ECO:0000256" key="5">
    <source>
        <dbReference type="ARBA" id="ARBA00022729"/>
    </source>
</evidence>
<keyword evidence="6" id="KW-1015">Disulfide bond</keyword>
<dbReference type="Pfam" id="PF03098">
    <property type="entry name" value="An_peroxidase"/>
    <property type="match status" value="1"/>
</dbReference>
<keyword evidence="7" id="KW-0349">Heme</keyword>
<proteinExistence type="predicted"/>
<evidence type="ECO:0000256" key="6">
    <source>
        <dbReference type="ARBA" id="ARBA00023157"/>
    </source>
</evidence>
<dbReference type="GO" id="GO:0006979">
    <property type="term" value="P:response to oxidative stress"/>
    <property type="evidence" value="ECO:0007669"/>
    <property type="project" value="InterPro"/>
</dbReference>
<comment type="caution">
    <text evidence="8">Lacks conserved residue(s) required for the propagation of feature annotation.</text>
</comment>
<evidence type="ECO:0000256" key="7">
    <source>
        <dbReference type="PIRSR" id="PIRSR619791-2"/>
    </source>
</evidence>
<dbReference type="PRINTS" id="PR00457">
    <property type="entry name" value="ANPEROXIDASE"/>
</dbReference>
<dbReference type="PROSITE" id="PS50292">
    <property type="entry name" value="PEROXIDASE_3"/>
    <property type="match status" value="1"/>
</dbReference>